<dbReference type="AlphaFoldDB" id="A0A0N4XB22"/>
<evidence type="ECO:0000313" key="3">
    <source>
        <dbReference type="WBParaSite" id="HPLM_0002156701-mRNA-1"/>
    </source>
</evidence>
<dbReference type="Proteomes" id="UP000268014">
    <property type="component" value="Unassembled WGS sequence"/>
</dbReference>
<gene>
    <name evidence="1" type="ORF">HPLM_LOCUS21556</name>
</gene>
<organism evidence="3">
    <name type="scientific">Haemonchus placei</name>
    <name type="common">Barber's pole worm</name>
    <dbReference type="NCBI Taxonomy" id="6290"/>
    <lineage>
        <taxon>Eukaryota</taxon>
        <taxon>Metazoa</taxon>
        <taxon>Ecdysozoa</taxon>
        <taxon>Nematoda</taxon>
        <taxon>Chromadorea</taxon>
        <taxon>Rhabditida</taxon>
        <taxon>Rhabditina</taxon>
        <taxon>Rhabditomorpha</taxon>
        <taxon>Strongyloidea</taxon>
        <taxon>Trichostrongylidae</taxon>
        <taxon>Haemonchus</taxon>
    </lineage>
</organism>
<sequence>MSIIACSGERASEDCSKPCLSSVVVLISVNGAVSTFLTKLVVSLKGTGSAVVIEEPSDSAAVVSVVMFTSVDGFVEEGASELLNAIDGFRR</sequence>
<accession>A0A0N4XB22</accession>
<dbReference type="WBParaSite" id="HPLM_0002156701-mRNA-1">
    <property type="protein sequence ID" value="HPLM_0002156701-mRNA-1"/>
    <property type="gene ID" value="HPLM_0002156701"/>
</dbReference>
<name>A0A0N4XB22_HAEPC</name>
<reference evidence="3" key="1">
    <citation type="submission" date="2017-02" db="UniProtKB">
        <authorList>
            <consortium name="WormBaseParasite"/>
        </authorList>
    </citation>
    <scope>IDENTIFICATION</scope>
</reference>
<reference evidence="1 2" key="2">
    <citation type="submission" date="2018-11" db="EMBL/GenBank/DDBJ databases">
        <authorList>
            <consortium name="Pathogen Informatics"/>
        </authorList>
    </citation>
    <scope>NUCLEOTIDE SEQUENCE [LARGE SCALE GENOMIC DNA]</scope>
    <source>
        <strain evidence="1 2">MHpl1</strain>
    </source>
</reference>
<evidence type="ECO:0000313" key="2">
    <source>
        <dbReference type="Proteomes" id="UP000268014"/>
    </source>
</evidence>
<keyword evidence="2" id="KW-1185">Reference proteome</keyword>
<proteinExistence type="predicted"/>
<evidence type="ECO:0000313" key="1">
    <source>
        <dbReference type="EMBL" id="VDO90669.1"/>
    </source>
</evidence>
<dbReference type="EMBL" id="UZAF01023630">
    <property type="protein sequence ID" value="VDO90669.1"/>
    <property type="molecule type" value="Genomic_DNA"/>
</dbReference>
<protein>
    <submittedName>
        <fullName evidence="3">ACT domain-containing protein</fullName>
    </submittedName>
</protein>